<dbReference type="EMBL" id="KV417279">
    <property type="protein sequence ID" value="KZO97591.1"/>
    <property type="molecule type" value="Genomic_DNA"/>
</dbReference>
<feature type="transmembrane region" description="Helical" evidence="1">
    <location>
        <begin position="95"/>
        <end position="118"/>
    </location>
</feature>
<keyword evidence="1" id="KW-0472">Membrane</keyword>
<protein>
    <submittedName>
        <fullName evidence="2">Uncharacterized protein</fullName>
    </submittedName>
</protein>
<dbReference type="STRING" id="1330018.A0A167ND63"/>
<dbReference type="Proteomes" id="UP000076738">
    <property type="component" value="Unassembled WGS sequence"/>
</dbReference>
<feature type="transmembrane region" description="Helical" evidence="1">
    <location>
        <begin position="167"/>
        <end position="190"/>
    </location>
</feature>
<proteinExistence type="predicted"/>
<dbReference type="AlphaFoldDB" id="A0A167ND63"/>
<feature type="transmembrane region" description="Helical" evidence="1">
    <location>
        <begin position="44"/>
        <end position="65"/>
    </location>
</feature>
<feature type="transmembrane region" description="Helical" evidence="1">
    <location>
        <begin position="125"/>
        <end position="147"/>
    </location>
</feature>
<sequence length="316" mass="34761">MYDLNTCMLYGIFLSAILYGVHVVLFVLSLYVLVFKRGSQSKNLILVVLSTIMFLLETSVIVLSFSRILDGFIGSGSTGSAESALYFAELSLPKYMAHASLLSINLTLADALMVYRCWIVYDRRVVCVIVNILLWIASTVFMGITVARIHLVTLSTPETLAVLSTSNWTWIALLVTQTILTTAMIVYRIWRAHLWRARPDEKIFLSVAAIILESGALYMTALIVYAITIRVAEGVLSNITVDILNSGISFSLVIVRIGLGLSHISGLPSNGKFSELSHPTTVDLSSLQARGEDLEARQAERMGTSPITEKQGTYAL</sequence>
<name>A0A167ND63_CALVF</name>
<accession>A0A167ND63</accession>
<keyword evidence="1" id="KW-1133">Transmembrane helix</keyword>
<organism evidence="2 3">
    <name type="scientific">Calocera viscosa (strain TUFC12733)</name>
    <dbReference type="NCBI Taxonomy" id="1330018"/>
    <lineage>
        <taxon>Eukaryota</taxon>
        <taxon>Fungi</taxon>
        <taxon>Dikarya</taxon>
        <taxon>Basidiomycota</taxon>
        <taxon>Agaricomycotina</taxon>
        <taxon>Dacrymycetes</taxon>
        <taxon>Dacrymycetales</taxon>
        <taxon>Dacrymycetaceae</taxon>
        <taxon>Calocera</taxon>
    </lineage>
</organism>
<keyword evidence="3" id="KW-1185">Reference proteome</keyword>
<dbReference type="OrthoDB" id="3250682at2759"/>
<feature type="transmembrane region" description="Helical" evidence="1">
    <location>
        <begin position="202"/>
        <end position="227"/>
    </location>
</feature>
<feature type="transmembrane region" description="Helical" evidence="1">
    <location>
        <begin position="12"/>
        <end position="32"/>
    </location>
</feature>
<gene>
    <name evidence="2" type="ORF">CALVIDRAFT_597501</name>
</gene>
<evidence type="ECO:0000313" key="3">
    <source>
        <dbReference type="Proteomes" id="UP000076738"/>
    </source>
</evidence>
<reference evidence="2 3" key="1">
    <citation type="journal article" date="2016" name="Mol. Biol. Evol.">
        <title>Comparative Genomics of Early-Diverging Mushroom-Forming Fungi Provides Insights into the Origins of Lignocellulose Decay Capabilities.</title>
        <authorList>
            <person name="Nagy L.G."/>
            <person name="Riley R."/>
            <person name="Tritt A."/>
            <person name="Adam C."/>
            <person name="Daum C."/>
            <person name="Floudas D."/>
            <person name="Sun H."/>
            <person name="Yadav J.S."/>
            <person name="Pangilinan J."/>
            <person name="Larsson K.H."/>
            <person name="Matsuura K."/>
            <person name="Barry K."/>
            <person name="Labutti K."/>
            <person name="Kuo R."/>
            <person name="Ohm R.A."/>
            <person name="Bhattacharya S.S."/>
            <person name="Shirouzu T."/>
            <person name="Yoshinaga Y."/>
            <person name="Martin F.M."/>
            <person name="Grigoriev I.V."/>
            <person name="Hibbett D.S."/>
        </authorList>
    </citation>
    <scope>NUCLEOTIDE SEQUENCE [LARGE SCALE GENOMIC DNA]</scope>
    <source>
        <strain evidence="2 3">TUFC12733</strain>
    </source>
</reference>
<evidence type="ECO:0000313" key="2">
    <source>
        <dbReference type="EMBL" id="KZO97591.1"/>
    </source>
</evidence>
<evidence type="ECO:0000256" key="1">
    <source>
        <dbReference type="SAM" id="Phobius"/>
    </source>
</evidence>
<keyword evidence="1" id="KW-0812">Transmembrane</keyword>